<feature type="domain" description="IPT/TIG" evidence="3">
    <location>
        <begin position="1084"/>
        <end position="1168"/>
    </location>
</feature>
<dbReference type="RefSeq" id="WP_211194442.1">
    <property type="nucleotide sequence ID" value="NZ_JABBJJ010000269.1"/>
</dbReference>
<sequence length="1214" mass="119090">GGYGYTGSFQVLDDTRVVFRIPRGVRSGPISLGTPAGFTASAESFTVQSESAPTLTGFAPARGGPGTEVLLEGSGFTGLTEVRFNGVKAEHFSSYLGSDTRLFIVVPPGVTTGPITVVNTRGSATSSSSFIVDAGSTVTLTGISPARAAVGATVELSGTNLTGCQALFPGLSTGAQVLSSTGTRLRVVVPEDASSGSLQVRCATGSAWIEFTLAPPPRLTGLGPSSGPSTGGTRVSLTGSGFESGATVSFGGVAASAVTVVDAEHLTATTPAHAVGVVDVVVSNPSGSRATLGGGFTYEQAPAPVLTGISPSSGPTRGGSALTLTGSNFVAGARVTLGSVEATEVTVISANTLTATAPARAAGSVDVAVIHPDGQSAVLARGFTYLAPPAISSLSPTSGESNGGQRVNISGTGFRTGAKVRFGGVAAEDVSVLGDTSIGVFTPVHAPGLVDVQVENADGQSITWAGAFTYVASRGPSLVSVSPNTGVSSGGESFTLRGNDFAFGATVSMGGASATGVTRVDSTTLTGRTPPHAPGRVDVVVRNPDGQTATLSASFTFSQVPAPVVTGLGPSQGTSNGGTRIFLTGRYFVPGSTVHVGGVQATEVHVNDATSLAATTPAHAPGTVDVVVRTPDGQTGTLADGFMYVAAPAPSVSAINPGRGPSSGGTRVTLTGSHFAPGATVLLGGASATEVTWASSTSLTATTSARAAGTVDVVVRNPDGQQATRAGAYTYEPSPAPTLAAINPGHGPATGGTRVTLTGTHFAPGAQVLLGGVAATAVDVSSATSLTATTPAHAPGRVDVVVRNADGQGATLAGAFTYDVPPPPRVVSVEPRVGLSTGGARVTVTGTGFGPGAAVRFGGVAASEVTVTSDTSLSAILPPQAPGRVDVVVRNTDGQEGALLGGFTYEAAPAPTLLGLAPERGPGNGGTAVTLSGSGFAPGARVTFGGVAAPSVEVASPSSLTATTPAHAAGRVDVIVTNPDGQGATLPGAFTYEAGPPPVLAGVSPASGPSRGGTSVTLRGSGFASGATVRFGGVAATEVLVVSDTSISAVSPAHEPGRVDVEVLNPDGGRAFQSGGFLYEVDGPPTVSSVSPNTGSTKGGTVITVRGLNFAPDARVTLGGAEATNVVVASATSLTATTPSHATPGTVDVVVLNPGGANGRLEGGFTYTTEEPRPGEGEGEGGGCGGCTGAPGLPGAVPFLLLGLALRLRRRASR</sequence>
<feature type="domain" description="IPT/TIG" evidence="3">
    <location>
        <begin position="52"/>
        <end position="133"/>
    </location>
</feature>
<dbReference type="SUPFAM" id="SSF81296">
    <property type="entry name" value="E set domains"/>
    <property type="match status" value="12"/>
</dbReference>
<dbReference type="Pfam" id="PF01833">
    <property type="entry name" value="TIG"/>
    <property type="match status" value="11"/>
</dbReference>
<feature type="domain" description="IPT/TIG" evidence="3">
    <location>
        <begin position="910"/>
        <end position="993"/>
    </location>
</feature>
<feature type="compositionally biased region" description="Low complexity" evidence="2">
    <location>
        <begin position="219"/>
        <end position="234"/>
    </location>
</feature>
<gene>
    <name evidence="4" type="ORF">HG543_38845</name>
</gene>
<dbReference type="Gene3D" id="2.60.40.10">
    <property type="entry name" value="Immunoglobulins"/>
    <property type="match status" value="13"/>
</dbReference>
<feature type="domain" description="IPT/TIG" evidence="3">
    <location>
        <begin position="823"/>
        <end position="906"/>
    </location>
</feature>
<feature type="region of interest" description="Disordered" evidence="2">
    <location>
        <begin position="219"/>
        <end position="238"/>
    </location>
</feature>
<dbReference type="AlphaFoldDB" id="A0A848LTQ0"/>
<protein>
    <recommendedName>
        <fullName evidence="3">IPT/TIG domain-containing protein</fullName>
    </recommendedName>
</protein>
<proteinExistence type="predicted"/>
<keyword evidence="5" id="KW-1185">Reference proteome</keyword>
<accession>A0A848LTQ0</accession>
<dbReference type="InterPro" id="IPR013783">
    <property type="entry name" value="Ig-like_fold"/>
</dbReference>
<organism evidence="4 5">
    <name type="scientific">Pyxidicoccus fallax</name>
    <dbReference type="NCBI Taxonomy" id="394095"/>
    <lineage>
        <taxon>Bacteria</taxon>
        <taxon>Pseudomonadati</taxon>
        <taxon>Myxococcota</taxon>
        <taxon>Myxococcia</taxon>
        <taxon>Myxococcales</taxon>
        <taxon>Cystobacterineae</taxon>
        <taxon>Myxococcaceae</taxon>
        <taxon>Pyxidicoccus</taxon>
    </lineage>
</organism>
<feature type="region of interest" description="Disordered" evidence="2">
    <location>
        <begin position="1165"/>
        <end position="1184"/>
    </location>
</feature>
<reference evidence="4 5" key="1">
    <citation type="submission" date="2020-04" db="EMBL/GenBank/DDBJ databases">
        <title>Draft genome of Pyxidicoccus fallax type strain.</title>
        <authorList>
            <person name="Whitworth D.E."/>
        </authorList>
    </citation>
    <scope>NUCLEOTIDE SEQUENCE [LARGE SCALE GENOMIC DNA]</scope>
    <source>
        <strain evidence="4 5">DSM 14698</strain>
    </source>
</reference>
<evidence type="ECO:0000313" key="5">
    <source>
        <dbReference type="Proteomes" id="UP000518300"/>
    </source>
</evidence>
<feature type="domain" description="IPT/TIG" evidence="3">
    <location>
        <begin position="997"/>
        <end position="1080"/>
    </location>
</feature>
<feature type="domain" description="IPT/TIG" evidence="3">
    <location>
        <begin position="475"/>
        <end position="560"/>
    </location>
</feature>
<feature type="domain" description="IPT/TIG" evidence="3">
    <location>
        <begin position="303"/>
        <end position="386"/>
    </location>
</feature>
<evidence type="ECO:0000256" key="2">
    <source>
        <dbReference type="SAM" id="MobiDB-lite"/>
    </source>
</evidence>
<dbReference type="CDD" id="cd00102">
    <property type="entry name" value="IPT"/>
    <property type="match status" value="11"/>
</dbReference>
<feature type="non-terminal residue" evidence="4">
    <location>
        <position position="1"/>
    </location>
</feature>
<feature type="domain" description="IPT/TIG" evidence="3">
    <location>
        <begin position="216"/>
        <end position="299"/>
    </location>
</feature>
<feature type="domain" description="IPT/TIG" evidence="3">
    <location>
        <begin position="649"/>
        <end position="732"/>
    </location>
</feature>
<evidence type="ECO:0000313" key="4">
    <source>
        <dbReference type="EMBL" id="NMO20764.1"/>
    </source>
</evidence>
<name>A0A848LTQ0_9BACT</name>
<keyword evidence="1" id="KW-0732">Signal</keyword>
<dbReference type="PANTHER" id="PTHR46769">
    <property type="entry name" value="POLYCYSTIC KIDNEY AND HEPATIC DISEASE 1 (AUTOSOMAL RECESSIVE)-LIKE 1"/>
    <property type="match status" value="1"/>
</dbReference>
<feature type="domain" description="IPT/TIG" evidence="3">
    <location>
        <begin position="736"/>
        <end position="819"/>
    </location>
</feature>
<dbReference type="InterPro" id="IPR002909">
    <property type="entry name" value="IPT_dom"/>
</dbReference>
<comment type="caution">
    <text evidence="4">The sequence shown here is derived from an EMBL/GenBank/DDBJ whole genome shotgun (WGS) entry which is preliminary data.</text>
</comment>
<dbReference type="Proteomes" id="UP000518300">
    <property type="component" value="Unassembled WGS sequence"/>
</dbReference>
<evidence type="ECO:0000256" key="1">
    <source>
        <dbReference type="ARBA" id="ARBA00022729"/>
    </source>
</evidence>
<feature type="domain" description="IPT/TIG" evidence="3">
    <location>
        <begin position="388"/>
        <end position="471"/>
    </location>
</feature>
<dbReference type="InterPro" id="IPR052387">
    <property type="entry name" value="Fibrocystin"/>
</dbReference>
<dbReference type="SMART" id="SM00429">
    <property type="entry name" value="IPT"/>
    <property type="match status" value="12"/>
</dbReference>
<dbReference type="EMBL" id="JABBJJ010000269">
    <property type="protein sequence ID" value="NMO20764.1"/>
    <property type="molecule type" value="Genomic_DNA"/>
</dbReference>
<evidence type="ECO:0000259" key="3">
    <source>
        <dbReference type="SMART" id="SM00429"/>
    </source>
</evidence>
<feature type="domain" description="IPT/TIG" evidence="3">
    <location>
        <begin position="562"/>
        <end position="645"/>
    </location>
</feature>
<dbReference type="PANTHER" id="PTHR46769:SF2">
    <property type="entry name" value="FIBROCYSTIN-L ISOFORM 2 PRECURSOR-RELATED"/>
    <property type="match status" value="1"/>
</dbReference>
<dbReference type="InterPro" id="IPR014756">
    <property type="entry name" value="Ig_E-set"/>
</dbReference>